<accession>A0A139AP50</accession>
<keyword evidence="3" id="KW-1185">Reference proteome</keyword>
<dbReference type="STRING" id="1344416.A0A139AP50"/>
<evidence type="ECO:0000313" key="2">
    <source>
        <dbReference type="EMBL" id="KXS18529.1"/>
    </source>
</evidence>
<feature type="compositionally biased region" description="Low complexity" evidence="1">
    <location>
        <begin position="93"/>
        <end position="102"/>
    </location>
</feature>
<evidence type="ECO:0000256" key="1">
    <source>
        <dbReference type="SAM" id="MobiDB-lite"/>
    </source>
</evidence>
<feature type="compositionally biased region" description="Low complexity" evidence="1">
    <location>
        <begin position="314"/>
        <end position="324"/>
    </location>
</feature>
<organism evidence="2 3">
    <name type="scientific">Gonapodya prolifera (strain JEL478)</name>
    <name type="common">Monoblepharis prolifera</name>
    <dbReference type="NCBI Taxonomy" id="1344416"/>
    <lineage>
        <taxon>Eukaryota</taxon>
        <taxon>Fungi</taxon>
        <taxon>Fungi incertae sedis</taxon>
        <taxon>Chytridiomycota</taxon>
        <taxon>Chytridiomycota incertae sedis</taxon>
        <taxon>Monoblepharidomycetes</taxon>
        <taxon>Monoblepharidales</taxon>
        <taxon>Gonapodyaceae</taxon>
        <taxon>Gonapodya</taxon>
    </lineage>
</organism>
<feature type="compositionally biased region" description="Low complexity" evidence="1">
    <location>
        <begin position="1064"/>
        <end position="1078"/>
    </location>
</feature>
<reference evidence="2 3" key="1">
    <citation type="journal article" date="2015" name="Genome Biol. Evol.">
        <title>Phylogenomic analyses indicate that early fungi evolved digesting cell walls of algal ancestors of land plants.</title>
        <authorList>
            <person name="Chang Y."/>
            <person name="Wang S."/>
            <person name="Sekimoto S."/>
            <person name="Aerts A.L."/>
            <person name="Choi C."/>
            <person name="Clum A."/>
            <person name="LaButti K.M."/>
            <person name="Lindquist E.A."/>
            <person name="Yee Ngan C."/>
            <person name="Ohm R.A."/>
            <person name="Salamov A.A."/>
            <person name="Grigoriev I.V."/>
            <person name="Spatafora J.W."/>
            <person name="Berbee M.L."/>
        </authorList>
    </citation>
    <scope>NUCLEOTIDE SEQUENCE [LARGE SCALE GENOMIC DNA]</scope>
    <source>
        <strain evidence="2 3">JEL478</strain>
    </source>
</reference>
<feature type="region of interest" description="Disordered" evidence="1">
    <location>
        <begin position="276"/>
        <end position="334"/>
    </location>
</feature>
<sequence length="1147" mass="124780">MTISGAKMDIDLPVPLDSDVTTPHLPSNRPPDTKTSVLPSAPSMAIEPAHWDSQLHWRPPDVLAQEPLGRRPPSFPSSHTLSGSDFTTIGKTSQSSGRRGQGISLKRSSEPAYPRITSIPPAPQIALPKSHNSTFMKGAIAGNAGGVGTYLVVSERERERSRAYRLGTVLGVSDDTTTVPTPGDSEGEFTLVFHPGSRFLRVGRAEDGIPKVIHHFIARRIDAKGLLTSLRKTHGREGLVDISIEELSKMVGWSEGWEDEGEGWHADGVMAGWKAESANRETTEPVDEKTNGGTSINSVRSDPMEVDSGPKSASPTSPTSPTSPIEKLDDHNPEFPTLAVDMPSYDPILSELHTHLRNRVRDLRASGVQGAQEKVTAANAKAVDDFTRIAELSDRRAVAWTPWGIGINDDGTVVGERQAVGAKYPGSSSERGDPPDVLVGIAALNLPQFSLPRHRDAAFQALYVALTSENPEDRLAGVPPIYVLRRPVRHGTLNATSYSSLAHLQADIDFIWRHAVKQLDSRISKIREYNAVIVVPDKCDKLYVQTVISVATNMGFSGILCVQESAAACFGAGFGSETCLVDIGAEKTSVSCVEEGTVIASSRINLKYGSDDVTWYLSHLLWASHFPYRAFDPRRSLSDFLHVVEQVKETYVNMDFGELISTRNMSVEVRSPGREARVWTVRWWDEGILSVMIFFYPNIINHRKKLRGLLYPRYFSSTPFTLTRADDQRFAVLPHLPPPSVDIVSLDEWILGVDKYPPGTPQTLEEVLMQVRDAYSRSKKRRISTKRTDSDTGNLNLGENDPKSFDAVKNENDADGGASEDIKTPESPKSNGPAHPHVSPKQIDFLIEAQGPLDLAIAQSLLYYYNTVAKTNASGDSTYIPDPTLAAKVDMPAAQPLSGESAIPLHPVADEKLRQMASTVLLAGDGTQISHLSDTIQERVQLRLNELIAVHAPHLYWGVPLLKQEDWDREQQRLQASIAGESKGGSVKEGVAAQSSSEIESQGASSKDATTSSLNISDIKTPSGVEHVDSLSGSATSRPHARGKERGRSRGRSGKDSGRGSTGGNRSSKSSASGAASKPPVILGPPKVIIIYPPPREIPPGQLIWKGASVLARLDVAREMWVGRSELEKAGVAKISQTKWGIPWDPQ</sequence>
<dbReference type="Gene3D" id="3.90.640.10">
    <property type="entry name" value="Actin, Chain A, domain 4"/>
    <property type="match status" value="1"/>
</dbReference>
<proteinExistence type="predicted"/>
<dbReference type="AlphaFoldDB" id="A0A139AP50"/>
<dbReference type="InterPro" id="IPR043129">
    <property type="entry name" value="ATPase_NBD"/>
</dbReference>
<feature type="compositionally biased region" description="Basic and acidic residues" evidence="1">
    <location>
        <begin position="800"/>
        <end position="812"/>
    </location>
</feature>
<feature type="region of interest" description="Disordered" evidence="1">
    <location>
        <begin position="1"/>
        <end position="44"/>
    </location>
</feature>
<dbReference type="InterPro" id="IPR004000">
    <property type="entry name" value="Actin"/>
</dbReference>
<feature type="compositionally biased region" description="Basic and acidic residues" evidence="1">
    <location>
        <begin position="1042"/>
        <end position="1058"/>
    </location>
</feature>
<feature type="compositionally biased region" description="Polar residues" evidence="1">
    <location>
        <begin position="291"/>
        <end position="300"/>
    </location>
</feature>
<gene>
    <name evidence="2" type="ORF">M427DRAFT_143893</name>
</gene>
<dbReference type="SMART" id="SM00268">
    <property type="entry name" value="ACTIN"/>
    <property type="match status" value="1"/>
</dbReference>
<dbReference type="SUPFAM" id="SSF53067">
    <property type="entry name" value="Actin-like ATPase domain"/>
    <property type="match status" value="1"/>
</dbReference>
<feature type="compositionally biased region" description="Polar residues" evidence="1">
    <location>
        <begin position="1007"/>
        <end position="1020"/>
    </location>
</feature>
<dbReference type="Proteomes" id="UP000070544">
    <property type="component" value="Unassembled WGS sequence"/>
</dbReference>
<name>A0A139AP50_GONPJ</name>
<feature type="compositionally biased region" description="Low complexity" evidence="1">
    <location>
        <begin position="992"/>
        <end position="1006"/>
    </location>
</feature>
<feature type="region of interest" description="Disordered" evidence="1">
    <location>
        <begin position="779"/>
        <end position="839"/>
    </location>
</feature>
<feature type="region of interest" description="Disordered" evidence="1">
    <location>
        <begin position="64"/>
        <end position="129"/>
    </location>
</feature>
<feature type="compositionally biased region" description="Polar residues" evidence="1">
    <location>
        <begin position="76"/>
        <end position="92"/>
    </location>
</feature>
<dbReference type="OrthoDB" id="5572108at2759"/>
<protein>
    <submittedName>
        <fullName evidence="2">Uncharacterized protein</fullName>
    </submittedName>
</protein>
<evidence type="ECO:0000313" key="3">
    <source>
        <dbReference type="Proteomes" id="UP000070544"/>
    </source>
</evidence>
<feature type="compositionally biased region" description="Basic and acidic residues" evidence="1">
    <location>
        <begin position="277"/>
        <end position="290"/>
    </location>
</feature>
<dbReference type="Gene3D" id="3.30.420.40">
    <property type="match status" value="2"/>
</dbReference>
<dbReference type="EMBL" id="KQ965742">
    <property type="protein sequence ID" value="KXS18529.1"/>
    <property type="molecule type" value="Genomic_DNA"/>
</dbReference>
<feature type="region of interest" description="Disordered" evidence="1">
    <location>
        <begin position="977"/>
        <end position="1079"/>
    </location>
</feature>
<dbReference type="PANTHER" id="PTHR11937">
    <property type="entry name" value="ACTIN"/>
    <property type="match status" value="1"/>
</dbReference>